<sequence length="209" mass="25064">MKYKNKIQHNQSCKECKERIFELLTNVYGDVEKQYKLGILTNLKHYEENKRYSDMEKIFNCLTNERGHENFIKKPNLSPVDYYIKNETDKSKEFILEFDESQHFTNLRKVALENYPSSLNLGFDKEKWISLCESLNRHDNDPIFRDEQRAWYDTLRDFAPSILEIAPTVRLFASDYIWCELDVGNENDLKKFKNIVEMKIKHGNSYYCE</sequence>
<name>A0A166D126_9EURY</name>
<evidence type="ECO:0000313" key="1">
    <source>
        <dbReference type="EMBL" id="KZX15091.1"/>
    </source>
</evidence>
<gene>
    <name evidence="1" type="ORF">MBCUT_17360</name>
</gene>
<organism evidence="1 2">
    <name type="scientific">Methanobrevibacter cuticularis</name>
    <dbReference type="NCBI Taxonomy" id="47311"/>
    <lineage>
        <taxon>Archaea</taxon>
        <taxon>Methanobacteriati</taxon>
        <taxon>Methanobacteriota</taxon>
        <taxon>Methanomada group</taxon>
        <taxon>Methanobacteria</taxon>
        <taxon>Methanobacteriales</taxon>
        <taxon>Methanobacteriaceae</taxon>
        <taxon>Methanobrevibacter</taxon>
    </lineage>
</organism>
<dbReference type="PATRIC" id="fig|47311.3.peg.1885"/>
<dbReference type="STRING" id="47311.MBCUT_17360"/>
<dbReference type="RefSeq" id="WP_067260277.1">
    <property type="nucleotide sequence ID" value="NZ_LWMW01000131.1"/>
</dbReference>
<dbReference type="AlphaFoldDB" id="A0A166D126"/>
<protein>
    <submittedName>
        <fullName evidence="1">Uncharacterized protein</fullName>
    </submittedName>
</protein>
<accession>A0A166D126</accession>
<reference evidence="1 2" key="1">
    <citation type="submission" date="2016-04" db="EMBL/GenBank/DDBJ databases">
        <title>Genome sequence of Methanobrevibacter cuticularis DSM 11139.</title>
        <authorList>
            <person name="Poehlein A."/>
            <person name="Seedorf H."/>
            <person name="Daniel R."/>
        </authorList>
    </citation>
    <scope>NUCLEOTIDE SEQUENCE [LARGE SCALE GENOMIC DNA]</scope>
    <source>
        <strain evidence="1 2">DSM 11139</strain>
    </source>
</reference>
<proteinExistence type="predicted"/>
<dbReference type="Proteomes" id="UP000077275">
    <property type="component" value="Unassembled WGS sequence"/>
</dbReference>
<keyword evidence="2" id="KW-1185">Reference proteome</keyword>
<evidence type="ECO:0000313" key="2">
    <source>
        <dbReference type="Proteomes" id="UP000077275"/>
    </source>
</evidence>
<dbReference type="OrthoDB" id="359514at2157"/>
<dbReference type="EMBL" id="LWMW01000131">
    <property type="protein sequence ID" value="KZX15091.1"/>
    <property type="molecule type" value="Genomic_DNA"/>
</dbReference>
<comment type="caution">
    <text evidence="1">The sequence shown here is derived from an EMBL/GenBank/DDBJ whole genome shotgun (WGS) entry which is preliminary data.</text>
</comment>